<organismHost>
    <name type="scientific">Cafeteria roenbergensis</name>
    <name type="common">Marine flagellate</name>
    <dbReference type="NCBI Taxonomy" id="33653"/>
</organismHost>
<evidence type="ECO:0000313" key="1">
    <source>
        <dbReference type="EMBL" id="ADO67103.1"/>
    </source>
</evidence>
<dbReference type="EMBL" id="GU244497">
    <property type="protein sequence ID" value="ADO67103.1"/>
    <property type="molecule type" value="Genomic_DNA"/>
</dbReference>
<dbReference type="Proteomes" id="UP000029781">
    <property type="component" value="Segment"/>
</dbReference>
<sequence length="119" mass="14004">MYIRLRYISHITSLELLFGNKSIINLNQYNLTNFINQISSTDFYLPFDHNFNFNFNFNNTSNFNNTFNLNYGVNYSALKEQSENDIYLKICTTKPTNFHVGFKKYLQATNAMGEILLNK</sequence>
<keyword evidence="2" id="KW-1185">Reference proteome</keyword>
<dbReference type="KEGG" id="vg:9887472"/>
<reference evidence="1 2" key="1">
    <citation type="journal article" date="2010" name="Proc. Natl. Acad. Sci. U.S.A.">
        <title>Giant virus with a remarkable complement of genes infects marine zooplankton.</title>
        <authorList>
            <person name="Fischer M.G."/>
            <person name="Allen M.J."/>
            <person name="Wilson W.H."/>
            <person name="Suttle C.A."/>
        </authorList>
    </citation>
    <scope>NUCLEOTIDE SEQUENCE [LARGE SCALE GENOMIC DNA]</scope>
    <source>
        <strain evidence="1 2">BV-PW1</strain>
    </source>
</reference>
<evidence type="ECO:0000313" key="2">
    <source>
        <dbReference type="Proteomes" id="UP000029781"/>
    </source>
</evidence>
<dbReference type="RefSeq" id="YP_003969702.1">
    <property type="nucleotide sequence ID" value="NC_014637.1"/>
</dbReference>
<proteinExistence type="predicted"/>
<gene>
    <name evidence="1" type="ORF">crov070</name>
</gene>
<name>E3T4J0_CROVB</name>
<dbReference type="GeneID" id="9887472"/>
<protein>
    <submittedName>
        <fullName evidence="1">Uncharacterized protein</fullName>
    </submittedName>
</protein>
<organism evidence="1 2">
    <name type="scientific">Cafeteria roenbergensis virus (strain BV-PW1)</name>
    <name type="common">CroV</name>
    <dbReference type="NCBI Taxonomy" id="693272"/>
    <lineage>
        <taxon>Viruses</taxon>
        <taxon>Varidnaviria</taxon>
        <taxon>Bamfordvirae</taxon>
        <taxon>Nucleocytoviricota</taxon>
        <taxon>Megaviricetes</taxon>
        <taxon>Imitervirales</taxon>
        <taxon>Mimiviridae</taxon>
        <taxon>Aliimimivirinae</taxon>
        <taxon>Rheavirus</taxon>
        <taxon>Rheavirus sinusmexicani</taxon>
    </lineage>
</organism>
<accession>E3T4J0</accession>